<organism evidence="2 3">
    <name type="scientific">[Myrmecia] bisecta</name>
    <dbReference type="NCBI Taxonomy" id="41462"/>
    <lineage>
        <taxon>Eukaryota</taxon>
        <taxon>Viridiplantae</taxon>
        <taxon>Chlorophyta</taxon>
        <taxon>core chlorophytes</taxon>
        <taxon>Trebouxiophyceae</taxon>
        <taxon>Trebouxiales</taxon>
        <taxon>Trebouxiaceae</taxon>
        <taxon>Myrmecia</taxon>
    </lineage>
</organism>
<accession>A0AAW1R728</accession>
<dbReference type="AlphaFoldDB" id="A0AAW1R728"/>
<proteinExistence type="predicted"/>
<evidence type="ECO:0000313" key="3">
    <source>
        <dbReference type="Proteomes" id="UP001489004"/>
    </source>
</evidence>
<evidence type="ECO:0000256" key="1">
    <source>
        <dbReference type="SAM" id="MobiDB-lite"/>
    </source>
</evidence>
<name>A0AAW1R728_9CHLO</name>
<keyword evidence="3" id="KW-1185">Reference proteome</keyword>
<evidence type="ECO:0000313" key="2">
    <source>
        <dbReference type="EMBL" id="KAK9829328.1"/>
    </source>
</evidence>
<reference evidence="2 3" key="1">
    <citation type="journal article" date="2024" name="Nat. Commun.">
        <title>Phylogenomics reveals the evolutionary origins of lichenization in chlorophyte algae.</title>
        <authorList>
            <person name="Puginier C."/>
            <person name="Libourel C."/>
            <person name="Otte J."/>
            <person name="Skaloud P."/>
            <person name="Haon M."/>
            <person name="Grisel S."/>
            <person name="Petersen M."/>
            <person name="Berrin J.G."/>
            <person name="Delaux P.M."/>
            <person name="Dal Grande F."/>
            <person name="Keller J."/>
        </authorList>
    </citation>
    <scope>NUCLEOTIDE SEQUENCE [LARGE SCALE GENOMIC DNA]</scope>
    <source>
        <strain evidence="2 3">SAG 2043</strain>
    </source>
</reference>
<feature type="compositionally biased region" description="Basic and acidic residues" evidence="1">
    <location>
        <begin position="84"/>
        <end position="97"/>
    </location>
</feature>
<gene>
    <name evidence="2" type="ORF">WJX72_005213</name>
</gene>
<protein>
    <recommendedName>
        <fullName evidence="4">Aminoglycoside N(3)-acetyltransferase</fullName>
    </recommendedName>
</protein>
<evidence type="ECO:0008006" key="4">
    <source>
        <dbReference type="Google" id="ProtNLM"/>
    </source>
</evidence>
<sequence length="97" mass="10763">MFLTKSVAQSLAGRCNKIDVQKDPHILGPTLSPRATKYAVRGNHVILLGIPRYTFTTVHDAVAPFVDYVAYRRPIHSRQSSYRRCLEAHGGNDGRAG</sequence>
<comment type="caution">
    <text evidence="2">The sequence shown here is derived from an EMBL/GenBank/DDBJ whole genome shotgun (WGS) entry which is preliminary data.</text>
</comment>
<dbReference type="EMBL" id="JALJOR010000001">
    <property type="protein sequence ID" value="KAK9829328.1"/>
    <property type="molecule type" value="Genomic_DNA"/>
</dbReference>
<dbReference type="Proteomes" id="UP001489004">
    <property type="component" value="Unassembled WGS sequence"/>
</dbReference>
<feature type="region of interest" description="Disordered" evidence="1">
    <location>
        <begin position="78"/>
        <end position="97"/>
    </location>
</feature>